<reference evidence="3 4" key="1">
    <citation type="journal article" date="2020" name="Int. J. Syst. Evol. Microbiol.">
        <title>Description of Erysipelothrix piscisicarius sp. nov., an emergent fish pathogen, and assessment of virulence using a tiger barb (Puntigrus tetrazona) infection model.</title>
        <authorList>
            <person name="Pomaranski E.K."/>
            <person name="Griffin M.J."/>
            <person name="Camus A.C."/>
            <person name="Armwood A.R."/>
            <person name="Shelley J."/>
            <person name="Waldbieser G.C."/>
            <person name="LaFrentz B.R."/>
            <person name="Garcia J.C."/>
            <person name="Yanong R."/>
            <person name="Soto E."/>
        </authorList>
    </citation>
    <scope>NUCLEOTIDE SEQUENCE [LARGE SCALE GENOMIC DNA]</scope>
    <source>
        <strain evidence="3 4">15TAL0474</strain>
    </source>
</reference>
<dbReference type="Gene3D" id="1.10.443.10">
    <property type="entry name" value="Intergrase catalytic core"/>
    <property type="match status" value="1"/>
</dbReference>
<name>A0A3Q8S8D8_9FIRM</name>
<keyword evidence="4" id="KW-1185">Reference proteome</keyword>
<protein>
    <recommendedName>
        <fullName evidence="2">Tyr recombinase domain-containing protein</fullName>
    </recommendedName>
</protein>
<dbReference type="Pfam" id="PF00589">
    <property type="entry name" value="Phage_integrase"/>
    <property type="match status" value="1"/>
</dbReference>
<dbReference type="AlphaFoldDB" id="A0A3Q8S8D8"/>
<feature type="domain" description="Tyr recombinase" evidence="2">
    <location>
        <begin position="1"/>
        <end position="75"/>
    </location>
</feature>
<dbReference type="InterPro" id="IPR013762">
    <property type="entry name" value="Integrase-like_cat_sf"/>
</dbReference>
<dbReference type="SUPFAM" id="SSF56349">
    <property type="entry name" value="DNA breaking-rejoining enzymes"/>
    <property type="match status" value="1"/>
</dbReference>
<dbReference type="GO" id="GO:0015074">
    <property type="term" value="P:DNA integration"/>
    <property type="evidence" value="ECO:0007669"/>
    <property type="project" value="InterPro"/>
</dbReference>
<dbReference type="InterPro" id="IPR002104">
    <property type="entry name" value="Integrase_catalytic"/>
</dbReference>
<gene>
    <name evidence="3" type="ORF">EEI45_03810</name>
</gene>
<evidence type="ECO:0000313" key="3">
    <source>
        <dbReference type="EMBL" id="AZK44755.1"/>
    </source>
</evidence>
<dbReference type="PROSITE" id="PS51898">
    <property type="entry name" value="TYR_RECOMBINASE"/>
    <property type="match status" value="1"/>
</dbReference>
<dbReference type="KEGG" id="eri:EEI45_03810"/>
<evidence type="ECO:0000259" key="2">
    <source>
        <dbReference type="PROSITE" id="PS51898"/>
    </source>
</evidence>
<organism evidence="3 4">
    <name type="scientific">Erysipelothrix piscisicarius</name>
    <dbReference type="NCBI Taxonomy" id="2485784"/>
    <lineage>
        <taxon>Bacteria</taxon>
        <taxon>Bacillati</taxon>
        <taxon>Bacillota</taxon>
        <taxon>Erysipelotrichia</taxon>
        <taxon>Erysipelotrichales</taxon>
        <taxon>Erysipelotrichaceae</taxon>
        <taxon>Erysipelothrix</taxon>
    </lineage>
</organism>
<sequence length="85" mass="9643">MDHINKLQRSNITIWTGYNVHRITTHALRDSHASLLINLGENALVIRNRLGHASVDETLNTYSHLYSNANHKVADTLTNLLNENL</sequence>
<dbReference type="InterPro" id="IPR011010">
    <property type="entry name" value="DNA_brk_join_enz"/>
</dbReference>
<dbReference type="EMBL" id="CP034234">
    <property type="protein sequence ID" value="AZK44755.1"/>
    <property type="molecule type" value="Genomic_DNA"/>
</dbReference>
<proteinExistence type="predicted"/>
<dbReference type="Proteomes" id="UP000278804">
    <property type="component" value="Chromosome"/>
</dbReference>
<dbReference type="GO" id="GO:0003677">
    <property type="term" value="F:DNA binding"/>
    <property type="evidence" value="ECO:0007669"/>
    <property type="project" value="InterPro"/>
</dbReference>
<accession>A0A3Q8S8D8</accession>
<dbReference type="RefSeq" id="WP_125164908.1">
    <property type="nucleotide sequence ID" value="NZ_CP034234.1"/>
</dbReference>
<evidence type="ECO:0000256" key="1">
    <source>
        <dbReference type="ARBA" id="ARBA00023172"/>
    </source>
</evidence>
<keyword evidence="1" id="KW-0233">DNA recombination</keyword>
<dbReference type="GO" id="GO:0006310">
    <property type="term" value="P:DNA recombination"/>
    <property type="evidence" value="ECO:0007669"/>
    <property type="project" value="UniProtKB-KW"/>
</dbReference>
<evidence type="ECO:0000313" key="4">
    <source>
        <dbReference type="Proteomes" id="UP000278804"/>
    </source>
</evidence>